<keyword evidence="2" id="KW-1185">Reference proteome</keyword>
<sequence length="367" mass="41056">MLSSLEADRRIILDFNAQIEPIELHLAELRSKRATVQARLDAYKYPVSKIPNEIISEIFLQFLPTYPLCPELGGRYSPTILTHICSQWRQIALSTPQLWRAINSSDSAAGEIHTIKAWLGRCGSCPLSLEIRPAENERKGLLGMLDSQRAHIEHLKIVGAPIVLALLDSAMPRLRHLHLDLWAGSRSIKLDIAPLLRTAVLMDAACTVVQLPWGQLTALALRFGSPKEYCSILQQAPNLVHCALELKAYYNDEVILPEVNLPLLRSLVLKSPPQNVDTKMITSLVAPALRILKVSEQCITTLGQNPFRPLSSFISKSTCELDELCIIYPYNQKAPYVPLEHCQLEFSSIPSISANCGHHFDENIFDE</sequence>
<evidence type="ECO:0000313" key="1">
    <source>
        <dbReference type="EMBL" id="KAK7055858.1"/>
    </source>
</evidence>
<proteinExistence type="predicted"/>
<dbReference type="EMBL" id="JAWWNJ010000005">
    <property type="protein sequence ID" value="KAK7055858.1"/>
    <property type="molecule type" value="Genomic_DNA"/>
</dbReference>
<reference evidence="1 2" key="1">
    <citation type="journal article" date="2024" name="J Genomics">
        <title>Draft genome sequencing and assembly of Favolaschia claudopus CIRM-BRFM 2984 isolated from oak limbs.</title>
        <authorList>
            <person name="Navarro D."/>
            <person name="Drula E."/>
            <person name="Chaduli D."/>
            <person name="Cazenave R."/>
            <person name="Ahrendt S."/>
            <person name="Wang J."/>
            <person name="Lipzen A."/>
            <person name="Daum C."/>
            <person name="Barry K."/>
            <person name="Grigoriev I.V."/>
            <person name="Favel A."/>
            <person name="Rosso M.N."/>
            <person name="Martin F."/>
        </authorList>
    </citation>
    <scope>NUCLEOTIDE SEQUENCE [LARGE SCALE GENOMIC DNA]</scope>
    <source>
        <strain evidence="1 2">CIRM-BRFM 2984</strain>
    </source>
</reference>
<dbReference type="Proteomes" id="UP001362999">
    <property type="component" value="Unassembled WGS sequence"/>
</dbReference>
<gene>
    <name evidence="1" type="ORF">R3P38DRAFT_2849292</name>
</gene>
<comment type="caution">
    <text evidence="1">The sequence shown here is derived from an EMBL/GenBank/DDBJ whole genome shotgun (WGS) entry which is preliminary data.</text>
</comment>
<dbReference type="AlphaFoldDB" id="A0AAW0DW26"/>
<dbReference type="Gene3D" id="1.20.1280.50">
    <property type="match status" value="1"/>
</dbReference>
<evidence type="ECO:0000313" key="2">
    <source>
        <dbReference type="Proteomes" id="UP001362999"/>
    </source>
</evidence>
<protein>
    <submittedName>
        <fullName evidence="1">F-box domain-containing protein</fullName>
    </submittedName>
</protein>
<organism evidence="1 2">
    <name type="scientific">Favolaschia claudopus</name>
    <dbReference type="NCBI Taxonomy" id="2862362"/>
    <lineage>
        <taxon>Eukaryota</taxon>
        <taxon>Fungi</taxon>
        <taxon>Dikarya</taxon>
        <taxon>Basidiomycota</taxon>
        <taxon>Agaricomycotina</taxon>
        <taxon>Agaricomycetes</taxon>
        <taxon>Agaricomycetidae</taxon>
        <taxon>Agaricales</taxon>
        <taxon>Marasmiineae</taxon>
        <taxon>Mycenaceae</taxon>
        <taxon>Favolaschia</taxon>
    </lineage>
</organism>
<accession>A0AAW0DW26</accession>
<name>A0AAW0DW26_9AGAR</name>